<accession>A0A8H5BRU9</accession>
<name>A0A8H5BRU9_9AGAR</name>
<evidence type="ECO:0000313" key="2">
    <source>
        <dbReference type="Proteomes" id="UP000567179"/>
    </source>
</evidence>
<dbReference type="Proteomes" id="UP000567179">
    <property type="component" value="Unassembled WGS sequence"/>
</dbReference>
<protein>
    <submittedName>
        <fullName evidence="1">Uncharacterized protein</fullName>
    </submittedName>
</protein>
<comment type="caution">
    <text evidence="1">The sequence shown here is derived from an EMBL/GenBank/DDBJ whole genome shotgun (WGS) entry which is preliminary data.</text>
</comment>
<sequence length="328" mass="36494">MGKRKKVSGLSGSDSAIALMSMRALLDKMRREKELLAQSGTAQASEGEQAEDEEVAEEFDHELFSHMEKIIDMMSNRIINSRDILFSSIDILELKNNIAGIVAQSMVLGEDSLWSASVLHQHLELLERIVPQTNIAVARLWINAFFYRVAAMLPAERPMVLSVEQPVPAVTLIWDGPVTVPGTIDWVVMTASPRTAEMLLDYPALDKDVQALFVTKAKSLNRGLALLSHVPQALAEMCMCARTAGKKVIRGALTNGHTWIFLIVKFGDKGISYSRTEPITMINVNAEIQKVTVSEYAVALISSILAHWTMHSHEDLRDDDHFVVKQWS</sequence>
<evidence type="ECO:0000313" key="1">
    <source>
        <dbReference type="EMBL" id="KAF5328445.1"/>
    </source>
</evidence>
<keyword evidence="2" id="KW-1185">Reference proteome</keyword>
<dbReference type="AlphaFoldDB" id="A0A8H5BRU9"/>
<dbReference type="OrthoDB" id="2720314at2759"/>
<proteinExistence type="predicted"/>
<gene>
    <name evidence="1" type="ORF">D9619_013270</name>
</gene>
<reference evidence="1 2" key="1">
    <citation type="journal article" date="2020" name="ISME J.">
        <title>Uncovering the hidden diversity of litter-decomposition mechanisms in mushroom-forming fungi.</title>
        <authorList>
            <person name="Floudas D."/>
            <person name="Bentzer J."/>
            <person name="Ahren D."/>
            <person name="Johansson T."/>
            <person name="Persson P."/>
            <person name="Tunlid A."/>
        </authorList>
    </citation>
    <scope>NUCLEOTIDE SEQUENCE [LARGE SCALE GENOMIC DNA]</scope>
    <source>
        <strain evidence="1 2">CBS 101986</strain>
    </source>
</reference>
<organism evidence="1 2">
    <name type="scientific">Psilocybe cf. subviscida</name>
    <dbReference type="NCBI Taxonomy" id="2480587"/>
    <lineage>
        <taxon>Eukaryota</taxon>
        <taxon>Fungi</taxon>
        <taxon>Dikarya</taxon>
        <taxon>Basidiomycota</taxon>
        <taxon>Agaricomycotina</taxon>
        <taxon>Agaricomycetes</taxon>
        <taxon>Agaricomycetidae</taxon>
        <taxon>Agaricales</taxon>
        <taxon>Agaricineae</taxon>
        <taxon>Strophariaceae</taxon>
        <taxon>Psilocybe</taxon>
    </lineage>
</organism>
<dbReference type="EMBL" id="JAACJJ010000004">
    <property type="protein sequence ID" value="KAF5328445.1"/>
    <property type="molecule type" value="Genomic_DNA"/>
</dbReference>